<name>A0A4V1J3T7_9FUNG</name>
<feature type="region of interest" description="Disordered" evidence="1">
    <location>
        <begin position="63"/>
        <end position="161"/>
    </location>
</feature>
<gene>
    <name evidence="2" type="ORF">BJ085DRAFT_34134</name>
</gene>
<feature type="compositionally biased region" description="Pro residues" evidence="1">
    <location>
        <begin position="106"/>
        <end position="122"/>
    </location>
</feature>
<evidence type="ECO:0000313" key="2">
    <source>
        <dbReference type="EMBL" id="RKP33199.1"/>
    </source>
</evidence>
<dbReference type="EMBL" id="ML004217">
    <property type="protein sequence ID" value="RKP33199.1"/>
    <property type="molecule type" value="Genomic_DNA"/>
</dbReference>
<keyword evidence="3" id="KW-1185">Reference proteome</keyword>
<evidence type="ECO:0000313" key="3">
    <source>
        <dbReference type="Proteomes" id="UP000268162"/>
    </source>
</evidence>
<dbReference type="Proteomes" id="UP000268162">
    <property type="component" value="Unassembled WGS sequence"/>
</dbReference>
<feature type="compositionally biased region" description="Polar residues" evidence="1">
    <location>
        <begin position="63"/>
        <end position="76"/>
    </location>
</feature>
<organism evidence="2 3">
    <name type="scientific">Dimargaris cristalligena</name>
    <dbReference type="NCBI Taxonomy" id="215637"/>
    <lineage>
        <taxon>Eukaryota</taxon>
        <taxon>Fungi</taxon>
        <taxon>Fungi incertae sedis</taxon>
        <taxon>Zoopagomycota</taxon>
        <taxon>Kickxellomycotina</taxon>
        <taxon>Dimargaritomycetes</taxon>
        <taxon>Dimargaritales</taxon>
        <taxon>Dimargaritaceae</taxon>
        <taxon>Dimargaris</taxon>
    </lineage>
</organism>
<feature type="compositionally biased region" description="Pro residues" evidence="1">
    <location>
        <begin position="82"/>
        <end position="98"/>
    </location>
</feature>
<dbReference type="STRING" id="215637.A0A4V1J3T7"/>
<protein>
    <submittedName>
        <fullName evidence="2">Uncharacterized protein</fullName>
    </submittedName>
</protein>
<evidence type="ECO:0000256" key="1">
    <source>
        <dbReference type="SAM" id="MobiDB-lite"/>
    </source>
</evidence>
<dbReference type="AlphaFoldDB" id="A0A4V1J3T7"/>
<accession>A0A4V1J3T7</accession>
<reference evidence="3" key="1">
    <citation type="journal article" date="2018" name="Nat. Microbiol.">
        <title>Leveraging single-cell genomics to expand the fungal tree of life.</title>
        <authorList>
            <person name="Ahrendt S.R."/>
            <person name="Quandt C.A."/>
            <person name="Ciobanu D."/>
            <person name="Clum A."/>
            <person name="Salamov A."/>
            <person name="Andreopoulos B."/>
            <person name="Cheng J.F."/>
            <person name="Woyke T."/>
            <person name="Pelin A."/>
            <person name="Henrissat B."/>
            <person name="Reynolds N.K."/>
            <person name="Benny G.L."/>
            <person name="Smith M.E."/>
            <person name="James T.Y."/>
            <person name="Grigoriev I.V."/>
        </authorList>
    </citation>
    <scope>NUCLEOTIDE SEQUENCE [LARGE SCALE GENOMIC DNA]</scope>
    <source>
        <strain evidence="3">RSA 468</strain>
    </source>
</reference>
<sequence>MPPARPKATSIKELTKKLEVLERGAAERQVLHAELITCKKALEEALATIAVLQAEYTARLALSTTPSTQPATTKPAHQSVPEPAPQAMPTPAPKPAPQPTLQTAPKPAPQTAPQTAPKPAPQTAPKSTPQTTPKPIPQTAPILIPNTPTEGSYAWTAKRGH</sequence>
<proteinExistence type="predicted"/>